<reference evidence="1 2" key="1">
    <citation type="submission" date="2020-04" db="EMBL/GenBank/DDBJ databases">
        <title>Perkinsus olseni comparative genomics.</title>
        <authorList>
            <person name="Bogema D.R."/>
        </authorList>
    </citation>
    <scope>NUCLEOTIDE SEQUENCE [LARGE SCALE GENOMIC DNA]</scope>
    <source>
        <strain evidence="1">00978-12</strain>
    </source>
</reference>
<name>A0A7J6NVM1_PEROL</name>
<dbReference type="EMBL" id="JABANP010000168">
    <property type="protein sequence ID" value="KAF4687914.1"/>
    <property type="molecule type" value="Genomic_DNA"/>
</dbReference>
<dbReference type="Proteomes" id="UP000541610">
    <property type="component" value="Unassembled WGS sequence"/>
</dbReference>
<protein>
    <submittedName>
        <fullName evidence="1">Uncharacterized protein</fullName>
    </submittedName>
</protein>
<organism evidence="1 2">
    <name type="scientific">Perkinsus olseni</name>
    <name type="common">Perkinsus atlanticus</name>
    <dbReference type="NCBI Taxonomy" id="32597"/>
    <lineage>
        <taxon>Eukaryota</taxon>
        <taxon>Sar</taxon>
        <taxon>Alveolata</taxon>
        <taxon>Perkinsozoa</taxon>
        <taxon>Perkinsea</taxon>
        <taxon>Perkinsida</taxon>
        <taxon>Perkinsidae</taxon>
        <taxon>Perkinsus</taxon>
    </lineage>
</organism>
<proteinExistence type="predicted"/>
<gene>
    <name evidence="1" type="ORF">FOZ60_003304</name>
</gene>
<sequence>MAMAGALTVEELAVTADYPKGCKGGPGPAKGGDGIEVLQGTCIFSMKGRNPNGGYQESVGMDIGTNVPGKTDVMTVQFNVVPDGPPGPWQLHKATVNISGSAYLNFENDGISVQWNPGDGTYYFERKLAERVDVEAPSKVFVDFPGGEEARNEHYSIRGWADSQRMILHSNDTAKTGSSEISLFTGQAMFVERVEGGWSFQVYSGARGLIGDEKSFRFASFVTRGATATALSANLLMSQQQQQLANATATALSANLLMSQQQQLANATATALSANLLMSQQQQQLANATATALSANLLMSQQQQQLANATATALSANLLMSQQQQQLANATATALSANLLMSQQQQQLANATATALSANLLMSQQQQQLANATATALSANLLMSQQQQQLANATATALSANLLMSQQQQLANATATALSANLLMSQQQQQLANATATALSANLLMSQQQQQLANATATALSANLLMSQQQQQQLANVMISSSTPI</sequence>
<evidence type="ECO:0000313" key="2">
    <source>
        <dbReference type="Proteomes" id="UP000541610"/>
    </source>
</evidence>
<evidence type="ECO:0000313" key="1">
    <source>
        <dbReference type="EMBL" id="KAF4687914.1"/>
    </source>
</evidence>
<accession>A0A7J6NVM1</accession>
<dbReference type="AlphaFoldDB" id="A0A7J6NVM1"/>
<comment type="caution">
    <text evidence="1">The sequence shown here is derived from an EMBL/GenBank/DDBJ whole genome shotgun (WGS) entry which is preliminary data.</text>
</comment>